<dbReference type="SUPFAM" id="SSF103088">
    <property type="entry name" value="OmpA-like"/>
    <property type="match status" value="1"/>
</dbReference>
<keyword evidence="6" id="KW-1185">Reference proteome</keyword>
<dbReference type="CDD" id="cd07185">
    <property type="entry name" value="OmpA_C-like"/>
    <property type="match status" value="1"/>
</dbReference>
<dbReference type="RefSeq" id="WP_379740517.1">
    <property type="nucleotide sequence ID" value="NZ_JBHSGW010000025.1"/>
</dbReference>
<proteinExistence type="predicted"/>
<organism evidence="5 6">
    <name type="scientific">Flavobacterium ponti</name>
    <dbReference type="NCBI Taxonomy" id="665133"/>
    <lineage>
        <taxon>Bacteria</taxon>
        <taxon>Pseudomonadati</taxon>
        <taxon>Bacteroidota</taxon>
        <taxon>Flavobacteriia</taxon>
        <taxon>Flavobacteriales</taxon>
        <taxon>Flavobacteriaceae</taxon>
        <taxon>Flavobacterium</taxon>
    </lineage>
</organism>
<reference evidence="6" key="1">
    <citation type="journal article" date="2019" name="Int. J. Syst. Evol. Microbiol.">
        <title>The Global Catalogue of Microorganisms (GCM) 10K type strain sequencing project: providing services to taxonomists for standard genome sequencing and annotation.</title>
        <authorList>
            <consortium name="The Broad Institute Genomics Platform"/>
            <consortium name="The Broad Institute Genome Sequencing Center for Infectious Disease"/>
            <person name="Wu L."/>
            <person name="Ma J."/>
        </authorList>
    </citation>
    <scope>NUCLEOTIDE SEQUENCE [LARGE SCALE GENOMIC DNA]</scope>
    <source>
        <strain evidence="6">CCUG 50349</strain>
    </source>
</reference>
<comment type="caution">
    <text evidence="5">The sequence shown here is derived from an EMBL/GenBank/DDBJ whole genome shotgun (WGS) entry which is preliminary data.</text>
</comment>
<dbReference type="PANTHER" id="PTHR30329">
    <property type="entry name" value="STATOR ELEMENT OF FLAGELLAR MOTOR COMPLEX"/>
    <property type="match status" value="1"/>
</dbReference>
<dbReference type="PANTHER" id="PTHR30329:SF21">
    <property type="entry name" value="LIPOPROTEIN YIAD-RELATED"/>
    <property type="match status" value="1"/>
</dbReference>
<keyword evidence="1" id="KW-0472">Membrane</keyword>
<feature type="signal peptide" evidence="3">
    <location>
        <begin position="1"/>
        <end position="19"/>
    </location>
</feature>
<dbReference type="Gene3D" id="3.30.1330.60">
    <property type="entry name" value="OmpA-like domain"/>
    <property type="match status" value="1"/>
</dbReference>
<sequence length="431" mass="49211">MNNYKVLILFLIISFTAFSQNENKGNDGDYNKWSVELNVGQNKPEKPYGEGYFSSDPNKYFNFNGIEHIDLGVRYMFNPYFGAKLDLGYDIMQNQSGTSSLPFETKQYRVGLQGIVNAGRLLKFETFTNRFGLLFHGGLQVSQLAPQKGVNKGVTEDNGGLMVGLTPQFKISKRLVLTGDFTLLSNVRQHLNWDGSFSEKANNLTGTLFNTSLGLTLYLGKKDTHADWYSEKTTSVVPVEKYDDQELKKRLEDLERKNVDIDKDGVPDYLDLQNDTVYGLKVDSKGRFIDENKNGIPDETEENHEDIKPFNTTEDPEYNAIMEFEYNIMYYDLDRVDPNKESRQKLKFVIDYLQKNPEVKILLKGYTDNLGTVQSNDILSKRRVAKLKNILESFNISGDRIDIEGKGIDTTYSFSKNGEPLARRVNIIILK</sequence>
<evidence type="ECO:0000256" key="3">
    <source>
        <dbReference type="SAM" id="SignalP"/>
    </source>
</evidence>
<evidence type="ECO:0000256" key="2">
    <source>
        <dbReference type="SAM" id="MobiDB-lite"/>
    </source>
</evidence>
<dbReference type="PROSITE" id="PS51123">
    <property type="entry name" value="OMPA_2"/>
    <property type="match status" value="1"/>
</dbReference>
<keyword evidence="3" id="KW-0732">Signal</keyword>
<dbReference type="Proteomes" id="UP001595885">
    <property type="component" value="Unassembled WGS sequence"/>
</dbReference>
<dbReference type="EMBL" id="JBHSGW010000025">
    <property type="protein sequence ID" value="MFC4740005.1"/>
    <property type="molecule type" value="Genomic_DNA"/>
</dbReference>
<feature type="chain" id="PRO_5046871340" evidence="3">
    <location>
        <begin position="20"/>
        <end position="431"/>
    </location>
</feature>
<protein>
    <submittedName>
        <fullName evidence="5">OmpA family protein</fullName>
    </submittedName>
</protein>
<evidence type="ECO:0000313" key="6">
    <source>
        <dbReference type="Proteomes" id="UP001595885"/>
    </source>
</evidence>
<evidence type="ECO:0000256" key="1">
    <source>
        <dbReference type="PROSITE-ProRule" id="PRU00473"/>
    </source>
</evidence>
<evidence type="ECO:0000313" key="5">
    <source>
        <dbReference type="EMBL" id="MFC4740005.1"/>
    </source>
</evidence>
<accession>A0ABV9P556</accession>
<dbReference type="InterPro" id="IPR006665">
    <property type="entry name" value="OmpA-like"/>
</dbReference>
<dbReference type="InterPro" id="IPR036737">
    <property type="entry name" value="OmpA-like_sf"/>
</dbReference>
<name>A0ABV9P556_9FLAO</name>
<dbReference type="Pfam" id="PF00691">
    <property type="entry name" value="OmpA"/>
    <property type="match status" value="1"/>
</dbReference>
<feature type="region of interest" description="Disordered" evidence="2">
    <location>
        <begin position="291"/>
        <end position="312"/>
    </location>
</feature>
<gene>
    <name evidence="5" type="ORF">ACFO3U_08360</name>
</gene>
<dbReference type="InterPro" id="IPR050330">
    <property type="entry name" value="Bact_OuterMem_StrucFunc"/>
</dbReference>
<evidence type="ECO:0000259" key="4">
    <source>
        <dbReference type="PROSITE" id="PS51123"/>
    </source>
</evidence>
<feature type="domain" description="OmpA-like" evidence="4">
    <location>
        <begin position="318"/>
        <end position="431"/>
    </location>
</feature>